<keyword evidence="1" id="KW-0479">Metal-binding</keyword>
<protein>
    <submittedName>
        <fullName evidence="7">GATA transcription factor 22 isoform X2</fullName>
    </submittedName>
</protein>
<proteinExistence type="predicted"/>
<feature type="region of interest" description="Disordered" evidence="5">
    <location>
        <begin position="123"/>
        <end position="143"/>
    </location>
</feature>
<dbReference type="PANTHER" id="PTHR47255">
    <property type="entry name" value="GATA TRANSCRIPTION FACTOR 22-RELATED"/>
    <property type="match status" value="1"/>
</dbReference>
<evidence type="ECO:0000259" key="6">
    <source>
        <dbReference type="PROSITE" id="PS50114"/>
    </source>
</evidence>
<dbReference type="Gene3D" id="3.30.50.10">
    <property type="entry name" value="Erythroid Transcription Factor GATA-1, subunit A"/>
    <property type="match status" value="1"/>
</dbReference>
<dbReference type="GO" id="GO:0043565">
    <property type="term" value="F:sequence-specific DNA binding"/>
    <property type="evidence" value="ECO:0007669"/>
    <property type="project" value="InterPro"/>
</dbReference>
<dbReference type="PANTHER" id="PTHR47255:SF4">
    <property type="entry name" value="GATA ZINC FINGER DOMAIN-CONTAINING PROTEIN 12"/>
    <property type="match status" value="1"/>
</dbReference>
<evidence type="ECO:0000256" key="5">
    <source>
        <dbReference type="SAM" id="MobiDB-lite"/>
    </source>
</evidence>
<dbReference type="GO" id="GO:0006355">
    <property type="term" value="P:regulation of DNA-templated transcription"/>
    <property type="evidence" value="ECO:0007669"/>
    <property type="project" value="InterPro"/>
</dbReference>
<dbReference type="PROSITE" id="PS00344">
    <property type="entry name" value="GATA_ZN_FINGER_1"/>
    <property type="match status" value="1"/>
</dbReference>
<evidence type="ECO:0000313" key="8">
    <source>
        <dbReference type="Proteomes" id="UP001140949"/>
    </source>
</evidence>
<dbReference type="SUPFAM" id="SSF57716">
    <property type="entry name" value="Glucocorticoid receptor-like (DNA-binding domain)"/>
    <property type="match status" value="1"/>
</dbReference>
<organism evidence="7 8">
    <name type="scientific">Iris pallida</name>
    <name type="common">Sweet iris</name>
    <dbReference type="NCBI Taxonomy" id="29817"/>
    <lineage>
        <taxon>Eukaryota</taxon>
        <taxon>Viridiplantae</taxon>
        <taxon>Streptophyta</taxon>
        <taxon>Embryophyta</taxon>
        <taxon>Tracheophyta</taxon>
        <taxon>Spermatophyta</taxon>
        <taxon>Magnoliopsida</taxon>
        <taxon>Liliopsida</taxon>
        <taxon>Asparagales</taxon>
        <taxon>Iridaceae</taxon>
        <taxon>Iridoideae</taxon>
        <taxon>Irideae</taxon>
        <taxon>Iris</taxon>
    </lineage>
</organism>
<dbReference type="GO" id="GO:0008270">
    <property type="term" value="F:zinc ion binding"/>
    <property type="evidence" value="ECO:0007669"/>
    <property type="project" value="UniProtKB-KW"/>
</dbReference>
<evidence type="ECO:0000313" key="7">
    <source>
        <dbReference type="EMBL" id="KAJ6812990.1"/>
    </source>
</evidence>
<reference evidence="7" key="1">
    <citation type="journal article" date="2023" name="GigaByte">
        <title>Genome assembly of the bearded iris, Iris pallida Lam.</title>
        <authorList>
            <person name="Bruccoleri R.E."/>
            <person name="Oakeley E.J."/>
            <person name="Faust A.M.E."/>
            <person name="Altorfer M."/>
            <person name="Dessus-Babus S."/>
            <person name="Burckhardt D."/>
            <person name="Oertli M."/>
            <person name="Naumann U."/>
            <person name="Petersen F."/>
            <person name="Wong J."/>
        </authorList>
    </citation>
    <scope>NUCLEOTIDE SEQUENCE</scope>
    <source>
        <strain evidence="7">GSM-AAB239-AS_SAM_17_03QT</strain>
    </source>
</reference>
<dbReference type="InterPro" id="IPR000679">
    <property type="entry name" value="Znf_GATA"/>
</dbReference>
<dbReference type="InterPro" id="IPR013088">
    <property type="entry name" value="Znf_NHR/GATA"/>
</dbReference>
<evidence type="ECO:0000256" key="1">
    <source>
        <dbReference type="ARBA" id="ARBA00022723"/>
    </source>
</evidence>
<sequence>MKMEDQGQDQDQVQVHFPLSTISYDPTSAVSCPNLQSSQYDQGAIHIEQLSQKNHQSNERLSIGGSSTVQSFFSSTELAVDRARVEQTDAVLPAKWMSSKMRLMRKMMMGEDRIVVGKQGISRAPQDQAQYSNPECSSSNSNSNGNGIIRVCSNCSTTKTPLWRSGPQGPKSLCNACGIRQMKARRAMRAAAAAAASAGGGGVLVPASTAPKKAAAKEERLEVVDRTVPFKKRFKIATTSSSSAQKKKKKLRFDDITIGLSKKLAFNQTTFPQEEKDAAILLMALSIYH</sequence>
<name>A0AAX6F943_IRIPA</name>
<dbReference type="Pfam" id="PF00320">
    <property type="entry name" value="GATA"/>
    <property type="match status" value="1"/>
</dbReference>
<keyword evidence="2 4" id="KW-0863">Zinc-finger</keyword>
<dbReference type="CDD" id="cd00202">
    <property type="entry name" value="ZnF_GATA"/>
    <property type="match status" value="1"/>
</dbReference>
<reference evidence="7" key="2">
    <citation type="submission" date="2023-04" db="EMBL/GenBank/DDBJ databases">
        <authorList>
            <person name="Bruccoleri R.E."/>
            <person name="Oakeley E.J."/>
            <person name="Faust A.-M."/>
            <person name="Dessus-Babus S."/>
            <person name="Altorfer M."/>
            <person name="Burckhardt D."/>
            <person name="Oertli M."/>
            <person name="Naumann U."/>
            <person name="Petersen F."/>
            <person name="Wong J."/>
        </authorList>
    </citation>
    <scope>NUCLEOTIDE SEQUENCE</scope>
    <source>
        <strain evidence="7">GSM-AAB239-AS_SAM_17_03QT</strain>
        <tissue evidence="7">Leaf</tissue>
    </source>
</reference>
<gene>
    <name evidence="7" type="ORF">M6B38_146640</name>
</gene>
<dbReference type="EMBL" id="JANAVB010030817">
    <property type="protein sequence ID" value="KAJ6812990.1"/>
    <property type="molecule type" value="Genomic_DNA"/>
</dbReference>
<dbReference type="Proteomes" id="UP001140949">
    <property type="component" value="Unassembled WGS sequence"/>
</dbReference>
<accession>A0AAX6F943</accession>
<dbReference type="InterPro" id="IPR052138">
    <property type="entry name" value="GATA_ZnFinger_Domain"/>
</dbReference>
<evidence type="ECO:0000256" key="4">
    <source>
        <dbReference type="PROSITE-ProRule" id="PRU00094"/>
    </source>
</evidence>
<keyword evidence="8" id="KW-1185">Reference proteome</keyword>
<evidence type="ECO:0000256" key="3">
    <source>
        <dbReference type="ARBA" id="ARBA00022833"/>
    </source>
</evidence>
<feature type="domain" description="GATA-type" evidence="6">
    <location>
        <begin position="150"/>
        <end position="179"/>
    </location>
</feature>
<keyword evidence="3" id="KW-0862">Zinc</keyword>
<dbReference type="SMART" id="SM00401">
    <property type="entry name" value="ZnF_GATA"/>
    <property type="match status" value="1"/>
</dbReference>
<dbReference type="AlphaFoldDB" id="A0AAX6F943"/>
<comment type="caution">
    <text evidence="7">The sequence shown here is derived from an EMBL/GenBank/DDBJ whole genome shotgun (WGS) entry which is preliminary data.</text>
</comment>
<feature type="compositionally biased region" description="Polar residues" evidence="5">
    <location>
        <begin position="125"/>
        <end position="136"/>
    </location>
</feature>
<evidence type="ECO:0000256" key="2">
    <source>
        <dbReference type="ARBA" id="ARBA00022771"/>
    </source>
</evidence>
<dbReference type="PROSITE" id="PS50114">
    <property type="entry name" value="GATA_ZN_FINGER_2"/>
    <property type="match status" value="1"/>
</dbReference>